<sequence>MLVDQTLEKLNAMKLHGMANYLRSWVEKPGDKGLSATDLVGLLADAEWMHRENKKLTARLQHAKLRQQACLEDIDYAHARGLTKPQVLELSTSKWVADKQNVLLTGPTGVGKSYLACALGQKACRDGYSVVYRRASRLFDELAQARADGTHPHALKRLAKAQVLILDDFGLEPLGSAERKELLEVLEDRYHQSSTVVTSQLEPKDWHAVIGDATLADAILDRLVHNAHRLRLAGDSIRKADANLTKARKQVK</sequence>
<dbReference type="GO" id="GO:0005524">
    <property type="term" value="F:ATP binding"/>
    <property type="evidence" value="ECO:0007669"/>
    <property type="project" value="UniProtKB-KW"/>
</dbReference>
<organism evidence="5 6">
    <name type="scientific">Corallococcus sicarius</name>
    <dbReference type="NCBI Taxonomy" id="2316726"/>
    <lineage>
        <taxon>Bacteria</taxon>
        <taxon>Pseudomonadati</taxon>
        <taxon>Myxococcota</taxon>
        <taxon>Myxococcia</taxon>
        <taxon>Myxococcales</taxon>
        <taxon>Cystobacterineae</taxon>
        <taxon>Myxococcaceae</taxon>
        <taxon>Corallococcus</taxon>
    </lineage>
</organism>
<dbReference type="NCBIfam" id="NF038214">
    <property type="entry name" value="IS21_help_AAA"/>
    <property type="match status" value="1"/>
</dbReference>
<evidence type="ECO:0000256" key="2">
    <source>
        <dbReference type="ARBA" id="ARBA00022741"/>
    </source>
</evidence>
<proteinExistence type="inferred from homology"/>
<dbReference type="CDD" id="cd00009">
    <property type="entry name" value="AAA"/>
    <property type="match status" value="1"/>
</dbReference>
<dbReference type="InterPro" id="IPR027417">
    <property type="entry name" value="P-loop_NTPase"/>
</dbReference>
<evidence type="ECO:0000256" key="3">
    <source>
        <dbReference type="ARBA" id="ARBA00022840"/>
    </source>
</evidence>
<protein>
    <submittedName>
        <fullName evidence="5">AAA family ATPase</fullName>
    </submittedName>
</protein>
<evidence type="ECO:0000313" key="6">
    <source>
        <dbReference type="Proteomes" id="UP000273405"/>
    </source>
</evidence>
<dbReference type="Pfam" id="PF01695">
    <property type="entry name" value="IstB_IS21"/>
    <property type="match status" value="1"/>
</dbReference>
<dbReference type="GO" id="GO:0006260">
    <property type="term" value="P:DNA replication"/>
    <property type="evidence" value="ECO:0007669"/>
    <property type="project" value="TreeGrafter"/>
</dbReference>
<dbReference type="InterPro" id="IPR028350">
    <property type="entry name" value="DNAC/IstB-like"/>
</dbReference>
<comment type="similarity">
    <text evidence="1">Belongs to the IS21/IS1162 putative ATP-binding protein family.</text>
</comment>
<evidence type="ECO:0000313" key="5">
    <source>
        <dbReference type="EMBL" id="RKH44747.1"/>
    </source>
</evidence>
<name>A0A3A8NK75_9BACT</name>
<feature type="domain" description="AAA+ ATPase" evidence="4">
    <location>
        <begin position="98"/>
        <end position="231"/>
    </location>
</feature>
<dbReference type="SUPFAM" id="SSF52540">
    <property type="entry name" value="P-loop containing nucleoside triphosphate hydrolases"/>
    <property type="match status" value="1"/>
</dbReference>
<dbReference type="InterPro" id="IPR002611">
    <property type="entry name" value="IstB_ATP-bd"/>
</dbReference>
<dbReference type="InterPro" id="IPR047661">
    <property type="entry name" value="IstB"/>
</dbReference>
<keyword evidence="2" id="KW-0547">Nucleotide-binding</keyword>
<gene>
    <name evidence="5" type="ORF">D7X12_09850</name>
</gene>
<comment type="caution">
    <text evidence="5">The sequence shown here is derived from an EMBL/GenBank/DDBJ whole genome shotgun (WGS) entry which is preliminary data.</text>
</comment>
<dbReference type="PIRSF" id="PIRSF003073">
    <property type="entry name" value="DNAC_TnpB_IstB"/>
    <property type="match status" value="1"/>
</dbReference>
<dbReference type="SMART" id="SM00382">
    <property type="entry name" value="AAA"/>
    <property type="match status" value="1"/>
</dbReference>
<dbReference type="Proteomes" id="UP000273405">
    <property type="component" value="Unassembled WGS sequence"/>
</dbReference>
<dbReference type="RefSeq" id="WP_120625009.1">
    <property type="nucleotide sequence ID" value="NZ_RAWG01000045.1"/>
</dbReference>
<dbReference type="PANTHER" id="PTHR30050:SF4">
    <property type="entry name" value="ATP-BINDING PROTEIN RV3427C IN INSERTION SEQUENCE-RELATED"/>
    <property type="match status" value="1"/>
</dbReference>
<dbReference type="AlphaFoldDB" id="A0A3A8NK75"/>
<evidence type="ECO:0000256" key="1">
    <source>
        <dbReference type="ARBA" id="ARBA00008059"/>
    </source>
</evidence>
<reference evidence="6" key="1">
    <citation type="submission" date="2018-09" db="EMBL/GenBank/DDBJ databases">
        <authorList>
            <person name="Livingstone P.G."/>
            <person name="Whitworth D.E."/>
        </authorList>
    </citation>
    <scope>NUCLEOTIDE SEQUENCE [LARGE SCALE GENOMIC DNA]</scope>
    <source>
        <strain evidence="6">CA040B</strain>
    </source>
</reference>
<dbReference type="PANTHER" id="PTHR30050">
    <property type="entry name" value="CHROMOSOMAL REPLICATION INITIATOR PROTEIN DNAA"/>
    <property type="match status" value="1"/>
</dbReference>
<accession>A0A3A8NK75</accession>
<dbReference type="Gene3D" id="3.40.50.300">
    <property type="entry name" value="P-loop containing nucleotide triphosphate hydrolases"/>
    <property type="match status" value="1"/>
</dbReference>
<dbReference type="EMBL" id="RAWG01000045">
    <property type="protein sequence ID" value="RKH44747.1"/>
    <property type="molecule type" value="Genomic_DNA"/>
</dbReference>
<dbReference type="InterPro" id="IPR003593">
    <property type="entry name" value="AAA+_ATPase"/>
</dbReference>
<dbReference type="OrthoDB" id="8150723at2"/>
<evidence type="ECO:0000259" key="4">
    <source>
        <dbReference type="SMART" id="SM00382"/>
    </source>
</evidence>
<keyword evidence="6" id="KW-1185">Reference proteome</keyword>
<keyword evidence="3" id="KW-0067">ATP-binding</keyword>